<gene>
    <name evidence="1" type="ORF">FPLFYP42_00505</name>
</gene>
<dbReference type="InterPro" id="IPR000408">
    <property type="entry name" value="Reg_chr_condens"/>
</dbReference>
<proteinExistence type="predicted"/>
<dbReference type="AlphaFoldDB" id="A0A6N2ZJ63"/>
<dbReference type="EMBL" id="CACRUB010000016">
    <property type="protein sequence ID" value="VYT78693.1"/>
    <property type="molecule type" value="Genomic_DNA"/>
</dbReference>
<evidence type="ECO:0000313" key="1">
    <source>
        <dbReference type="EMBL" id="VYT78693.1"/>
    </source>
</evidence>
<accession>A0A6N2ZJ63</accession>
<protein>
    <submittedName>
        <fullName evidence="1">Uncharacterized protein</fullName>
    </submittedName>
</protein>
<name>A0A6N2ZJ63_FLAPL</name>
<dbReference type="RefSeq" id="WP_035301245.1">
    <property type="nucleotide sequence ID" value="NZ_CACRUB010000016.1"/>
</dbReference>
<dbReference type="PROSITE" id="PS00626">
    <property type="entry name" value="RCC1_2"/>
    <property type="match status" value="1"/>
</dbReference>
<sequence length="183" mass="20245">MANYTAHYHLHQWEPEDSFLRRDFNEDFQKIDAGLAGRGDCSLLFGSYVGTGTCGPSEPTVLTLGIPAKALWVSCGSRHAVFLRGNTQAVNFSTSDGELLEVEWTQDGLSWKLGGGLYNHDYQQLNEKGTTYYYAALYQESKEAPGNTRGLLASWDLVIRTQRIVKVPPISSSPVVVLTIVQV</sequence>
<organism evidence="1">
    <name type="scientific">Flavonifractor plautii</name>
    <name type="common">Fusobacterium plautii</name>
    <dbReference type="NCBI Taxonomy" id="292800"/>
    <lineage>
        <taxon>Bacteria</taxon>
        <taxon>Bacillati</taxon>
        <taxon>Bacillota</taxon>
        <taxon>Clostridia</taxon>
        <taxon>Eubacteriales</taxon>
        <taxon>Oscillospiraceae</taxon>
        <taxon>Flavonifractor</taxon>
    </lineage>
</organism>
<reference evidence="1" key="1">
    <citation type="submission" date="2019-11" db="EMBL/GenBank/DDBJ databases">
        <authorList>
            <person name="Feng L."/>
        </authorList>
    </citation>
    <scope>NUCLEOTIDE SEQUENCE</scope>
    <source>
        <strain evidence="1">FplautiiLFYP42</strain>
    </source>
</reference>